<dbReference type="InterPro" id="IPR029058">
    <property type="entry name" value="AB_hydrolase_fold"/>
</dbReference>
<accession>A0A9W9LY18</accession>
<dbReference type="GO" id="GO:0072330">
    <property type="term" value="P:monocarboxylic acid biosynthetic process"/>
    <property type="evidence" value="ECO:0007669"/>
    <property type="project" value="UniProtKB-ARBA"/>
</dbReference>
<dbReference type="InterPro" id="IPR011042">
    <property type="entry name" value="6-blade_b-propeller_TolB-like"/>
</dbReference>
<dbReference type="OrthoDB" id="43744at2759"/>
<evidence type="ECO:0000256" key="1">
    <source>
        <dbReference type="ARBA" id="ARBA00010040"/>
    </source>
</evidence>
<dbReference type="SUPFAM" id="SSF53474">
    <property type="entry name" value="alpha/beta-Hydrolases"/>
    <property type="match status" value="1"/>
</dbReference>
<dbReference type="InterPro" id="IPR011659">
    <property type="entry name" value="WD40"/>
</dbReference>
<name>A0A9W9LY18_9EURO</name>
<keyword evidence="2" id="KW-0378">Hydrolase</keyword>
<dbReference type="GO" id="GO:0004252">
    <property type="term" value="F:serine-type endopeptidase activity"/>
    <property type="evidence" value="ECO:0007669"/>
    <property type="project" value="TreeGrafter"/>
</dbReference>
<dbReference type="Gene3D" id="2.120.10.30">
    <property type="entry name" value="TolB, C-terminal domain"/>
    <property type="match status" value="2"/>
</dbReference>
<dbReference type="Proteomes" id="UP001150942">
    <property type="component" value="Unassembled WGS sequence"/>
</dbReference>
<proteinExistence type="inferred from homology"/>
<evidence type="ECO:0000259" key="5">
    <source>
        <dbReference type="Pfam" id="PF00326"/>
    </source>
</evidence>
<comment type="similarity">
    <text evidence="1">Belongs to the peptidase S9C family.</text>
</comment>
<dbReference type="GO" id="GO:0006508">
    <property type="term" value="P:proteolysis"/>
    <property type="evidence" value="ECO:0007669"/>
    <property type="project" value="InterPro"/>
</dbReference>
<evidence type="ECO:0000313" key="6">
    <source>
        <dbReference type="EMBL" id="KAJ5181825.1"/>
    </source>
</evidence>
<dbReference type="PANTHER" id="PTHR42776">
    <property type="entry name" value="SERINE PEPTIDASE S9 FAMILY MEMBER"/>
    <property type="match status" value="1"/>
</dbReference>
<keyword evidence="3" id="KW-0645">Protease</keyword>
<keyword evidence="7" id="KW-1185">Reference proteome</keyword>
<reference evidence="6" key="1">
    <citation type="submission" date="2022-11" db="EMBL/GenBank/DDBJ databases">
        <authorList>
            <person name="Petersen C."/>
        </authorList>
    </citation>
    <scope>NUCLEOTIDE SEQUENCE</scope>
    <source>
        <strain evidence="6">IBT 20477</strain>
    </source>
</reference>
<evidence type="ECO:0000313" key="7">
    <source>
        <dbReference type="Proteomes" id="UP001150942"/>
    </source>
</evidence>
<dbReference type="EMBL" id="JAPQKQ010000009">
    <property type="protein sequence ID" value="KAJ5181825.1"/>
    <property type="molecule type" value="Genomic_DNA"/>
</dbReference>
<gene>
    <name evidence="6" type="ORF">N7449_011972</name>
</gene>
<dbReference type="GO" id="GO:0017000">
    <property type="term" value="P:antibiotic biosynthetic process"/>
    <property type="evidence" value="ECO:0007669"/>
    <property type="project" value="UniProtKB-ARBA"/>
</dbReference>
<protein>
    <recommendedName>
        <fullName evidence="4">Dipeptidyl-peptidase V</fullName>
    </recommendedName>
</protein>
<comment type="caution">
    <text evidence="6">The sequence shown here is derived from an EMBL/GenBank/DDBJ whole genome shotgun (WGS) entry which is preliminary data.</text>
</comment>
<dbReference type="Gene3D" id="3.40.50.1820">
    <property type="entry name" value="alpha/beta hydrolase"/>
    <property type="match status" value="1"/>
</dbReference>
<evidence type="ECO:0000256" key="3">
    <source>
        <dbReference type="ARBA" id="ARBA00022825"/>
    </source>
</evidence>
<sequence length="662" mass="72950">MVTNPDHKAKLSLEALADLQVPRDLRISPDAAKIVYKLEHFSKKGENATSSIWIAEVGKEKSTRQFTSGLFKDEQPQWSPDGTSLAFKSDRGHLGKTSTIYVMQVDGGEPYPITPDGNEKPIAAFEWSPNGAYIAFTSADEKMDEQVRKEKAKDDATVWGENLEHHRLKVVHVATRQIQTIVCGDRHVHDFSWSPDSKQISYIEHKGPDMNSAGFYGAKICIASLLGAKSNAVIEFPGPIGQVEWGNSGIYFIAGVVPTRESTSMSLYRVGIEDGSYIRRESKDSCCTSIRKNGSFLAYCVQHNLHDELFLIDDGNHTQVHSGGYQIASFGISRTAKNTVIAITKGDGSNPEEVFSITESEGTVKLSDHNSSIAALKISKACSISATASDGYSLDGIIYVPSKYKAEDGPLPTIVIPHGGPYYRITVAFSVCHFLEVPLLVSAGYAVLCPNYRGGSGRGEKHATYAHGGMGTVDYTDCIDILRNCIEKGLVHPSRVAIGGWSQGGFLSYFAVTREDFQFRGAVCGAGIVDWDLMTMTSDAYWSEADLAGGAPWDVDVNVVPDEEVGDSDSKTSKKWIRKTNGRRGSALWNMRNVKTPVLILHGENDVRVPLSQAIAFYRACVHNDLPVEMVTYPREGHVIAERKHLIDVWKRMRHFYDMHLQ</sequence>
<dbReference type="SUPFAM" id="SSF82171">
    <property type="entry name" value="DPP6 N-terminal domain-like"/>
    <property type="match status" value="1"/>
</dbReference>
<dbReference type="AlphaFoldDB" id="A0A9W9LY18"/>
<dbReference type="InterPro" id="IPR001375">
    <property type="entry name" value="Peptidase_S9_cat"/>
</dbReference>
<reference evidence="6" key="2">
    <citation type="journal article" date="2023" name="IMA Fungus">
        <title>Comparative genomic study of the Penicillium genus elucidates a diverse pangenome and 15 lateral gene transfer events.</title>
        <authorList>
            <person name="Petersen C."/>
            <person name="Sorensen T."/>
            <person name="Nielsen M.R."/>
            <person name="Sondergaard T.E."/>
            <person name="Sorensen J.L."/>
            <person name="Fitzpatrick D.A."/>
            <person name="Frisvad J.C."/>
            <person name="Nielsen K.L."/>
        </authorList>
    </citation>
    <scope>NUCLEOTIDE SEQUENCE</scope>
    <source>
        <strain evidence="6">IBT 20477</strain>
    </source>
</reference>
<dbReference type="Pfam" id="PF00326">
    <property type="entry name" value="Peptidase_S9"/>
    <property type="match status" value="1"/>
</dbReference>
<organism evidence="6 7">
    <name type="scientific">Penicillium cf. viridicatum</name>
    <dbReference type="NCBI Taxonomy" id="2972119"/>
    <lineage>
        <taxon>Eukaryota</taxon>
        <taxon>Fungi</taxon>
        <taxon>Dikarya</taxon>
        <taxon>Ascomycota</taxon>
        <taxon>Pezizomycotina</taxon>
        <taxon>Eurotiomycetes</taxon>
        <taxon>Eurotiomycetidae</taxon>
        <taxon>Eurotiales</taxon>
        <taxon>Aspergillaceae</taxon>
        <taxon>Penicillium</taxon>
    </lineage>
</organism>
<evidence type="ECO:0000256" key="4">
    <source>
        <dbReference type="ARBA" id="ARBA00032829"/>
    </source>
</evidence>
<keyword evidence="3" id="KW-0720">Serine protease</keyword>
<feature type="domain" description="Peptidase S9 prolyl oligopeptidase catalytic" evidence="5">
    <location>
        <begin position="436"/>
        <end position="661"/>
    </location>
</feature>
<dbReference type="PANTHER" id="PTHR42776:SF27">
    <property type="entry name" value="DIPEPTIDYL PEPTIDASE FAMILY MEMBER 6"/>
    <property type="match status" value="1"/>
</dbReference>
<evidence type="ECO:0000256" key="2">
    <source>
        <dbReference type="ARBA" id="ARBA00022801"/>
    </source>
</evidence>
<dbReference type="Pfam" id="PF07676">
    <property type="entry name" value="PD40"/>
    <property type="match status" value="1"/>
</dbReference>